<feature type="region of interest" description="Disordered" evidence="10">
    <location>
        <begin position="1"/>
        <end position="24"/>
    </location>
</feature>
<dbReference type="GO" id="GO:0015450">
    <property type="term" value="F:protein-transporting ATPase activity"/>
    <property type="evidence" value="ECO:0007669"/>
    <property type="project" value="InterPro"/>
</dbReference>
<keyword evidence="8 9" id="KW-0472">Membrane</keyword>
<evidence type="ECO:0000313" key="12">
    <source>
        <dbReference type="EMBL" id="CZB10809.1"/>
    </source>
</evidence>
<dbReference type="GO" id="GO:0065002">
    <property type="term" value="P:intracellular protein transmembrane transport"/>
    <property type="evidence" value="ECO:0007669"/>
    <property type="project" value="UniProtKB-UniRule"/>
</dbReference>
<evidence type="ECO:0000256" key="6">
    <source>
        <dbReference type="ARBA" id="ARBA00022989"/>
    </source>
</evidence>
<dbReference type="PANTHER" id="PTHR30081">
    <property type="entry name" value="PROTEIN-EXPORT MEMBRANE PROTEIN SEC"/>
    <property type="match status" value="1"/>
</dbReference>
<comment type="subunit">
    <text evidence="9">Forms a complex with SecD. Part of the essential Sec protein translocation apparatus which comprises SecA, SecYEG and auxiliary proteins SecDF. Other proteins may also be involved.</text>
</comment>
<evidence type="ECO:0000256" key="9">
    <source>
        <dbReference type="HAMAP-Rule" id="MF_01464"/>
    </source>
</evidence>
<dbReference type="InterPro" id="IPR048634">
    <property type="entry name" value="SecD_SecF_C"/>
</dbReference>
<evidence type="ECO:0000256" key="5">
    <source>
        <dbReference type="ARBA" id="ARBA00022927"/>
    </source>
</evidence>
<keyword evidence="13" id="KW-1185">Reference proteome</keyword>
<sequence length="350" mass="36968">MTSSETVPTPPEIPSAPASEAAGPSGTFTGFQASRYRRVLLLLSAMMVVASLLGFLVNGRDPQIRAPLQAGLDFRGGTSIQMELACHDPGPCTTSERLRLPVLRSVLADVQLEPAGDQQPAPALSSFNVQLLDDGEGILLRSTALTIAQAQAIEDHLATAESLPPFQREHTQVDTIGPSLGAQLLRSALRALGVAFLGVAVYIAFRFSPLNAALALGALVHDVVIVAGLFAWLGQVWDVQVGSLFAVALLTLAGYSVNDTVVVFDRIRETDRLQPQLGVIARIDHSIAASLVRSLNTSITTELPILALAVFSGGELRWFAVALAFGIAVGTYSSLFVAPLLLGLLKKDTA</sequence>
<feature type="transmembrane region" description="Helical" evidence="9">
    <location>
        <begin position="239"/>
        <end position="257"/>
    </location>
</feature>
<dbReference type="InterPro" id="IPR022813">
    <property type="entry name" value="SecD/SecF_arch_bac"/>
</dbReference>
<feature type="transmembrane region" description="Helical" evidence="9">
    <location>
        <begin position="211"/>
        <end position="232"/>
    </location>
</feature>
<dbReference type="Gene3D" id="1.20.1640.10">
    <property type="entry name" value="Multidrug efflux transporter AcrB transmembrane domain"/>
    <property type="match status" value="1"/>
</dbReference>
<dbReference type="InterPro" id="IPR005665">
    <property type="entry name" value="SecF_bac"/>
</dbReference>
<dbReference type="GO" id="GO:0043952">
    <property type="term" value="P:protein transport by the Sec complex"/>
    <property type="evidence" value="ECO:0007669"/>
    <property type="project" value="UniProtKB-UniRule"/>
</dbReference>
<keyword evidence="5 9" id="KW-0653">Protein transport</keyword>
<protein>
    <recommendedName>
        <fullName evidence="9">Protein-export membrane protein SecF</fullName>
    </recommendedName>
</protein>
<dbReference type="InterPro" id="IPR022645">
    <property type="entry name" value="SecD/SecF_bac"/>
</dbReference>
<dbReference type="SUPFAM" id="SSF82866">
    <property type="entry name" value="Multidrug efflux transporter AcrB transmembrane domain"/>
    <property type="match status" value="1"/>
</dbReference>
<evidence type="ECO:0000256" key="4">
    <source>
        <dbReference type="ARBA" id="ARBA00022692"/>
    </source>
</evidence>
<evidence type="ECO:0000256" key="7">
    <source>
        <dbReference type="ARBA" id="ARBA00023010"/>
    </source>
</evidence>
<dbReference type="AlphaFoldDB" id="A0A161KB41"/>
<dbReference type="GO" id="GO:0006605">
    <property type="term" value="P:protein targeting"/>
    <property type="evidence" value="ECO:0007669"/>
    <property type="project" value="UniProtKB-UniRule"/>
</dbReference>
<reference evidence="13" key="1">
    <citation type="submission" date="2016-02" db="EMBL/GenBank/DDBJ databases">
        <authorList>
            <person name="liu f."/>
        </authorList>
    </citation>
    <scope>NUCLEOTIDE SEQUENCE [LARGE SCALE GENOMIC DNA]</scope>
</reference>
<keyword evidence="4 9" id="KW-0812">Transmembrane</keyword>
<dbReference type="HAMAP" id="MF_01464_B">
    <property type="entry name" value="SecF_B"/>
    <property type="match status" value="1"/>
</dbReference>
<dbReference type="GO" id="GO:0005886">
    <property type="term" value="C:plasma membrane"/>
    <property type="evidence" value="ECO:0007669"/>
    <property type="project" value="UniProtKB-SubCell"/>
</dbReference>
<feature type="transmembrane region" description="Helical" evidence="9">
    <location>
        <begin position="318"/>
        <end position="345"/>
    </location>
</feature>
<gene>
    <name evidence="9" type="primary">secF</name>
    <name evidence="12" type="ORF">FLM9_65</name>
</gene>
<keyword evidence="2 9" id="KW-0813">Transport</keyword>
<keyword evidence="3 9" id="KW-1003">Cell membrane</keyword>
<dbReference type="Proteomes" id="UP000182631">
    <property type="component" value="Unassembled WGS sequence"/>
</dbReference>
<dbReference type="RefSeq" id="WP_081340072.1">
    <property type="nucleotide sequence ID" value="NZ_FITM01000007.1"/>
</dbReference>
<keyword evidence="6 9" id="KW-1133">Transmembrane helix</keyword>
<dbReference type="NCBIfam" id="TIGR00966">
    <property type="entry name" value="transloc_SecF"/>
    <property type="match status" value="1"/>
</dbReference>
<dbReference type="PANTHER" id="PTHR30081:SF8">
    <property type="entry name" value="PROTEIN TRANSLOCASE SUBUNIT SECF"/>
    <property type="match status" value="1"/>
</dbReference>
<name>A0A161KB41_9SYNE</name>
<dbReference type="OrthoDB" id="9805019at2"/>
<dbReference type="PRINTS" id="PR01755">
    <property type="entry name" value="SECFTRNLCASE"/>
</dbReference>
<keyword evidence="7 9" id="KW-0811">Translocation</keyword>
<feature type="transmembrane region" description="Helical" evidence="9">
    <location>
        <begin position="39"/>
        <end position="57"/>
    </location>
</feature>
<evidence type="ECO:0000256" key="10">
    <source>
        <dbReference type="SAM" id="MobiDB-lite"/>
    </source>
</evidence>
<feature type="transmembrane region" description="Helical" evidence="9">
    <location>
        <begin position="188"/>
        <end position="205"/>
    </location>
</feature>
<feature type="compositionally biased region" description="Low complexity" evidence="10">
    <location>
        <begin position="15"/>
        <end position="24"/>
    </location>
</feature>
<organism evidence="12 13">
    <name type="scientific">Candidatus Synechococcus spongiarum</name>
    <dbReference type="NCBI Taxonomy" id="431041"/>
    <lineage>
        <taxon>Bacteria</taxon>
        <taxon>Bacillati</taxon>
        <taxon>Cyanobacteriota</taxon>
        <taxon>Cyanophyceae</taxon>
        <taxon>Synechococcales</taxon>
        <taxon>Synechococcaceae</taxon>
        <taxon>Synechococcus</taxon>
    </lineage>
</organism>
<comment type="caution">
    <text evidence="9">Lacks conserved residue(s) required for the propagation of feature annotation.</text>
</comment>
<dbReference type="EMBL" id="FITM01000007">
    <property type="protein sequence ID" value="CZB10809.1"/>
    <property type="molecule type" value="Genomic_DNA"/>
</dbReference>
<feature type="domain" description="Protein export membrane protein SecD/SecF C-terminal" evidence="11">
    <location>
        <begin position="167"/>
        <end position="347"/>
    </location>
</feature>
<comment type="similarity">
    <text evidence="9">Belongs to the SecD/SecF family. SecF subfamily.</text>
</comment>
<evidence type="ECO:0000256" key="3">
    <source>
        <dbReference type="ARBA" id="ARBA00022475"/>
    </source>
</evidence>
<evidence type="ECO:0000256" key="1">
    <source>
        <dbReference type="ARBA" id="ARBA00004651"/>
    </source>
</evidence>
<evidence type="ECO:0000313" key="13">
    <source>
        <dbReference type="Proteomes" id="UP000182631"/>
    </source>
</evidence>
<dbReference type="Pfam" id="PF02355">
    <property type="entry name" value="SecD_SecF_C"/>
    <property type="match status" value="1"/>
</dbReference>
<comment type="function">
    <text evidence="9">Probably participates in protein translocation into and across both the cytoplasmic and thylakoid membranes in cyanobacterial cells.</text>
</comment>
<evidence type="ECO:0000256" key="2">
    <source>
        <dbReference type="ARBA" id="ARBA00022448"/>
    </source>
</evidence>
<accession>A0A161KB41</accession>
<evidence type="ECO:0000256" key="8">
    <source>
        <dbReference type="ARBA" id="ARBA00023136"/>
    </source>
</evidence>
<comment type="function">
    <text evidence="9">Part of the Sec protein translocase complex. Interacts with the SecYEG preprotein conducting channel. SecDF uses the proton motive force (PMF) to complete protein translocation after the ATP-dependent function of SecA.</text>
</comment>
<proteinExistence type="inferred from homology"/>
<evidence type="ECO:0000259" key="11">
    <source>
        <dbReference type="Pfam" id="PF02355"/>
    </source>
</evidence>
<comment type="subcellular location">
    <subcellularLocation>
        <location evidence="1 9">Cell membrane</location>
        <topology evidence="1 9">Multi-pass membrane protein</topology>
    </subcellularLocation>
</comment>